<evidence type="ECO:0000313" key="2">
    <source>
        <dbReference type="Proteomes" id="UP000321304"/>
    </source>
</evidence>
<dbReference type="Proteomes" id="UP000321304">
    <property type="component" value="Unassembled WGS sequence"/>
</dbReference>
<keyword evidence="2" id="KW-1185">Reference proteome</keyword>
<proteinExistence type="predicted"/>
<comment type="caution">
    <text evidence="1">The sequence shown here is derived from an EMBL/GenBank/DDBJ whole genome shotgun (WGS) entry which is preliminary data.</text>
</comment>
<name>A0A560KUG2_9BRAD</name>
<accession>A0A560KUG2</accession>
<dbReference type="RefSeq" id="WP_167529456.1">
    <property type="nucleotide sequence ID" value="NZ_VITY01000027.1"/>
</dbReference>
<reference evidence="1 2" key="1">
    <citation type="submission" date="2019-06" db="EMBL/GenBank/DDBJ databases">
        <title>Genomic Encyclopedia of Type Strains, Phase IV (KMG-V): Genome sequencing to study the core and pangenomes of soil and plant-associated prokaryotes.</title>
        <authorList>
            <person name="Whitman W."/>
        </authorList>
    </citation>
    <scope>NUCLEOTIDE SEQUENCE [LARGE SCALE GENOMIC DNA]</scope>
    <source>
        <strain evidence="1 2">BR 10355</strain>
    </source>
</reference>
<organism evidence="1 2">
    <name type="scientific">Bradyrhizobium macuxiense</name>
    <dbReference type="NCBI Taxonomy" id="1755647"/>
    <lineage>
        <taxon>Bacteria</taxon>
        <taxon>Pseudomonadati</taxon>
        <taxon>Pseudomonadota</taxon>
        <taxon>Alphaproteobacteria</taxon>
        <taxon>Hyphomicrobiales</taxon>
        <taxon>Nitrobacteraceae</taxon>
        <taxon>Bradyrhizobium</taxon>
    </lineage>
</organism>
<protein>
    <submittedName>
        <fullName evidence="1">Uncharacterized protein</fullName>
    </submittedName>
</protein>
<dbReference type="EMBL" id="VITY01000027">
    <property type="protein sequence ID" value="TWB86789.1"/>
    <property type="molecule type" value="Genomic_DNA"/>
</dbReference>
<gene>
    <name evidence="1" type="ORF">FBZ93_1273</name>
</gene>
<dbReference type="AlphaFoldDB" id="A0A560KUG2"/>
<evidence type="ECO:0000313" key="1">
    <source>
        <dbReference type="EMBL" id="TWB86789.1"/>
    </source>
</evidence>
<sequence length="47" mass="5067">MGIVAAASLMGESRVLFAQFTLDCETAFVRIASDYFMSLDQTALFGA</sequence>